<evidence type="ECO:0000313" key="4">
    <source>
        <dbReference type="Proteomes" id="UP000789719"/>
    </source>
</evidence>
<evidence type="ECO:0000256" key="2">
    <source>
        <dbReference type="SAM" id="SignalP"/>
    </source>
</evidence>
<keyword evidence="2" id="KW-0732">Signal</keyword>
<name>A0ABM8ZAA1_9LACO</name>
<dbReference type="EMBL" id="CAKKNT010000008">
    <property type="protein sequence ID" value="CAH0418411.1"/>
    <property type="molecule type" value="Genomic_DNA"/>
</dbReference>
<sequence length="128" mass="13813">MKRRNIAILSTLGAITIFIGGTSVGAAAFSQSTEDAQVTTNNINRMMEYNDKLYSAYKNVKQELSNTKDALASLTTNNNEVKAQLDQAQQATHNLRDKTDNQAIPHFASHQPDASDVPAAADSSSANK</sequence>
<dbReference type="RefSeq" id="WP_230098500.1">
    <property type="nucleotide sequence ID" value="NZ_CAKKNT010000008.1"/>
</dbReference>
<dbReference type="Proteomes" id="UP000789719">
    <property type="component" value="Unassembled WGS sequence"/>
</dbReference>
<feature type="chain" id="PRO_5045628012" evidence="2">
    <location>
        <begin position="27"/>
        <end position="128"/>
    </location>
</feature>
<keyword evidence="4" id="KW-1185">Reference proteome</keyword>
<feature type="region of interest" description="Disordered" evidence="1">
    <location>
        <begin position="89"/>
        <end position="128"/>
    </location>
</feature>
<reference evidence="3 4" key="1">
    <citation type="submission" date="2021-11" db="EMBL/GenBank/DDBJ databases">
        <authorList>
            <person name="Depoorter E."/>
        </authorList>
    </citation>
    <scope>NUCLEOTIDE SEQUENCE [LARGE SCALE GENOMIC DNA]</scope>
    <source>
        <strain evidence="3 4">LMG 24286</strain>
    </source>
</reference>
<feature type="signal peptide" evidence="2">
    <location>
        <begin position="1"/>
        <end position="26"/>
    </location>
</feature>
<proteinExistence type="predicted"/>
<feature type="compositionally biased region" description="Low complexity" evidence="1">
    <location>
        <begin position="112"/>
        <end position="128"/>
    </location>
</feature>
<evidence type="ECO:0000256" key="1">
    <source>
        <dbReference type="SAM" id="MobiDB-lite"/>
    </source>
</evidence>
<gene>
    <name evidence="3" type="ORF">WGH24286_00829</name>
</gene>
<protein>
    <submittedName>
        <fullName evidence="3">Uncharacterized protein</fullName>
    </submittedName>
</protein>
<accession>A0ABM8ZAA1</accession>
<organism evidence="3 4">
    <name type="scientific">Periweissella ghanensis</name>
    <dbReference type="NCBI Taxonomy" id="467997"/>
    <lineage>
        <taxon>Bacteria</taxon>
        <taxon>Bacillati</taxon>
        <taxon>Bacillota</taxon>
        <taxon>Bacilli</taxon>
        <taxon>Lactobacillales</taxon>
        <taxon>Lactobacillaceae</taxon>
        <taxon>Periweissella</taxon>
    </lineage>
</organism>
<comment type="caution">
    <text evidence="3">The sequence shown here is derived from an EMBL/GenBank/DDBJ whole genome shotgun (WGS) entry which is preliminary data.</text>
</comment>
<evidence type="ECO:0000313" key="3">
    <source>
        <dbReference type="EMBL" id="CAH0418411.1"/>
    </source>
</evidence>